<protein>
    <submittedName>
        <fullName evidence="4">Recombinase family protein</fullName>
    </submittedName>
</protein>
<accession>A0ABU9XWC0</accession>
<evidence type="ECO:0000256" key="1">
    <source>
        <dbReference type="ARBA" id="ARBA00023125"/>
    </source>
</evidence>
<dbReference type="InterPro" id="IPR006119">
    <property type="entry name" value="Resolv_N"/>
</dbReference>
<organism evidence="4 5">
    <name type="scientific">Sphingomonas qilianensis</name>
    <dbReference type="NCBI Taxonomy" id="1736690"/>
    <lineage>
        <taxon>Bacteria</taxon>
        <taxon>Pseudomonadati</taxon>
        <taxon>Pseudomonadota</taxon>
        <taxon>Alphaproteobacteria</taxon>
        <taxon>Sphingomonadales</taxon>
        <taxon>Sphingomonadaceae</taxon>
        <taxon>Sphingomonas</taxon>
    </lineage>
</organism>
<dbReference type="Pfam" id="PF00239">
    <property type="entry name" value="Resolvase"/>
    <property type="match status" value="1"/>
</dbReference>
<keyword evidence="1" id="KW-0238">DNA-binding</keyword>
<name>A0ABU9XWC0_9SPHN</name>
<reference evidence="4 5" key="1">
    <citation type="submission" date="2024-05" db="EMBL/GenBank/DDBJ databases">
        <authorList>
            <person name="Liu Q."/>
            <person name="Xin Y.-H."/>
        </authorList>
    </citation>
    <scope>NUCLEOTIDE SEQUENCE [LARGE SCALE GENOMIC DNA]</scope>
    <source>
        <strain evidence="4 5">CGMCC 1.15349</strain>
    </source>
</reference>
<feature type="domain" description="Resolvase/invertase-type recombinase catalytic" evidence="3">
    <location>
        <begin position="2"/>
        <end position="139"/>
    </location>
</feature>
<evidence type="ECO:0000313" key="5">
    <source>
        <dbReference type="Proteomes" id="UP001404104"/>
    </source>
</evidence>
<dbReference type="EMBL" id="JBDIMF010000008">
    <property type="protein sequence ID" value="MEN2787852.1"/>
    <property type="molecule type" value="Genomic_DNA"/>
</dbReference>
<evidence type="ECO:0000256" key="2">
    <source>
        <dbReference type="ARBA" id="ARBA00023172"/>
    </source>
</evidence>
<dbReference type="PANTHER" id="PTHR30461:SF2">
    <property type="entry name" value="SERINE RECOMBINASE PINE-RELATED"/>
    <property type="match status" value="1"/>
</dbReference>
<keyword evidence="2" id="KW-0233">DNA recombination</keyword>
<dbReference type="CDD" id="cd00338">
    <property type="entry name" value="Ser_Recombinase"/>
    <property type="match status" value="1"/>
</dbReference>
<dbReference type="PANTHER" id="PTHR30461">
    <property type="entry name" value="DNA-INVERTASE FROM LAMBDOID PROPHAGE"/>
    <property type="match status" value="1"/>
</dbReference>
<gene>
    <name evidence="4" type="ORF">ABC969_15670</name>
</gene>
<dbReference type="InterPro" id="IPR036162">
    <property type="entry name" value="Resolvase-like_N_sf"/>
</dbReference>
<dbReference type="SUPFAM" id="SSF53041">
    <property type="entry name" value="Resolvase-like"/>
    <property type="match status" value="1"/>
</dbReference>
<proteinExistence type="predicted"/>
<dbReference type="InterPro" id="IPR050639">
    <property type="entry name" value="SSR_resolvase"/>
</dbReference>
<dbReference type="SMART" id="SM00857">
    <property type="entry name" value="Resolvase"/>
    <property type="match status" value="1"/>
</dbReference>
<keyword evidence="5" id="KW-1185">Reference proteome</keyword>
<dbReference type="Proteomes" id="UP001404104">
    <property type="component" value="Unassembled WGS sequence"/>
</dbReference>
<dbReference type="PROSITE" id="PS51736">
    <property type="entry name" value="RECOMBINASES_3"/>
    <property type="match status" value="1"/>
</dbReference>
<dbReference type="Gene3D" id="3.40.50.1390">
    <property type="entry name" value="Resolvase, N-terminal catalytic domain"/>
    <property type="match status" value="1"/>
</dbReference>
<dbReference type="RefSeq" id="WP_345866104.1">
    <property type="nucleotide sequence ID" value="NZ_JBDIMF010000008.1"/>
</dbReference>
<evidence type="ECO:0000259" key="3">
    <source>
        <dbReference type="PROSITE" id="PS51736"/>
    </source>
</evidence>
<evidence type="ECO:0000313" key="4">
    <source>
        <dbReference type="EMBL" id="MEN2787852.1"/>
    </source>
</evidence>
<comment type="caution">
    <text evidence="4">The sequence shown here is derived from an EMBL/GenBank/DDBJ whole genome shotgun (WGS) entry which is preliminary data.</text>
</comment>
<sequence length="224" mass="23714">MKAVAYYRVSTAAQGRSGLGLEAQREAVESLCTARGWDLVAPPYTEIESGKRADRPELAKALHRAKVTGATLVVAKLDRLSRNVAFLAALQDSGAPFIAADMPEANELTVHIMAAVAQAERKAISKRTSEALQAAKARGQRLGNPNGAAALRRAAKGNTASIDAIRSEAAGRAETMRPVIDDMRARGITSLENLAGELNAGGFITARGGQWHASTVRNMLARLT</sequence>